<comment type="caution">
    <text evidence="2">The sequence shown here is derived from an EMBL/GenBank/DDBJ whole genome shotgun (WGS) entry which is preliminary data.</text>
</comment>
<keyword evidence="1" id="KW-0472">Membrane</keyword>
<keyword evidence="1" id="KW-0812">Transmembrane</keyword>
<evidence type="ECO:0000313" key="2">
    <source>
        <dbReference type="EMBL" id="KKK89276.1"/>
    </source>
</evidence>
<proteinExistence type="predicted"/>
<protein>
    <submittedName>
        <fullName evidence="2">Uncharacterized protein</fullName>
    </submittedName>
</protein>
<keyword evidence="1" id="KW-1133">Transmembrane helix</keyword>
<feature type="transmembrane region" description="Helical" evidence="1">
    <location>
        <begin position="7"/>
        <end position="30"/>
    </location>
</feature>
<dbReference type="EMBL" id="LAZR01049602">
    <property type="protein sequence ID" value="KKK89276.1"/>
    <property type="molecule type" value="Genomic_DNA"/>
</dbReference>
<name>A0A0F9BXT7_9ZZZZ</name>
<reference evidence="2" key="1">
    <citation type="journal article" date="2015" name="Nature">
        <title>Complex archaea that bridge the gap between prokaryotes and eukaryotes.</title>
        <authorList>
            <person name="Spang A."/>
            <person name="Saw J.H."/>
            <person name="Jorgensen S.L."/>
            <person name="Zaremba-Niedzwiedzka K."/>
            <person name="Martijn J."/>
            <person name="Lind A.E."/>
            <person name="van Eijk R."/>
            <person name="Schleper C."/>
            <person name="Guy L."/>
            <person name="Ettema T.J."/>
        </authorList>
    </citation>
    <scope>NUCLEOTIDE SEQUENCE</scope>
</reference>
<evidence type="ECO:0000256" key="1">
    <source>
        <dbReference type="SAM" id="Phobius"/>
    </source>
</evidence>
<gene>
    <name evidence="2" type="ORF">LCGC14_2734730</name>
</gene>
<accession>A0A0F9BXT7</accession>
<organism evidence="2">
    <name type="scientific">marine sediment metagenome</name>
    <dbReference type="NCBI Taxonomy" id="412755"/>
    <lineage>
        <taxon>unclassified sequences</taxon>
        <taxon>metagenomes</taxon>
        <taxon>ecological metagenomes</taxon>
    </lineage>
</organism>
<sequence>MDKEFRNVFLGAFGLGLIIGVIVTSIIFTLQ</sequence>
<dbReference type="AlphaFoldDB" id="A0A0F9BXT7"/>